<proteinExistence type="predicted"/>
<dbReference type="AlphaFoldDB" id="E2BKS1"/>
<keyword evidence="2" id="KW-1185">Reference proteome</keyword>
<dbReference type="EMBL" id="GL448820">
    <property type="protein sequence ID" value="EFN83707.1"/>
    <property type="molecule type" value="Genomic_DNA"/>
</dbReference>
<dbReference type="Proteomes" id="UP000008237">
    <property type="component" value="Unassembled WGS sequence"/>
</dbReference>
<evidence type="ECO:0000313" key="2">
    <source>
        <dbReference type="Proteomes" id="UP000008237"/>
    </source>
</evidence>
<evidence type="ECO:0000313" key="1">
    <source>
        <dbReference type="EMBL" id="EFN83707.1"/>
    </source>
</evidence>
<protein>
    <submittedName>
        <fullName evidence="1">Uncharacterized protein</fullName>
    </submittedName>
</protein>
<accession>E2BKS1</accession>
<dbReference type="InParanoid" id="E2BKS1"/>
<organism evidence="2">
    <name type="scientific">Harpegnathos saltator</name>
    <name type="common">Jerdon's jumping ant</name>
    <dbReference type="NCBI Taxonomy" id="610380"/>
    <lineage>
        <taxon>Eukaryota</taxon>
        <taxon>Metazoa</taxon>
        <taxon>Ecdysozoa</taxon>
        <taxon>Arthropoda</taxon>
        <taxon>Hexapoda</taxon>
        <taxon>Insecta</taxon>
        <taxon>Pterygota</taxon>
        <taxon>Neoptera</taxon>
        <taxon>Endopterygota</taxon>
        <taxon>Hymenoptera</taxon>
        <taxon>Apocrita</taxon>
        <taxon>Aculeata</taxon>
        <taxon>Formicoidea</taxon>
        <taxon>Formicidae</taxon>
        <taxon>Ponerinae</taxon>
        <taxon>Ponerini</taxon>
        <taxon>Harpegnathos</taxon>
    </lineage>
</organism>
<sequence length="195" mass="22300">MPPGVGVAKLSAYVFEASAYSRLMCVVKSHILPEVPLFVEHIRSRLEKVYNKSIFGEVSNLLETFPNNYNTEIKASKHGWITLETTMEKEMKEPTMYSLQNVHRLNNKEQEILQEMEDHIGICSLSEIKKRGRGIRCDNYILAYNRKDENGATTSGVIVLFYGRYEININIEYNSDGILTVNMQGKPHTFCQSIS</sequence>
<reference evidence="1 2" key="1">
    <citation type="journal article" date="2010" name="Science">
        <title>Genomic comparison of the ants Camponotus floridanus and Harpegnathos saltator.</title>
        <authorList>
            <person name="Bonasio R."/>
            <person name="Zhang G."/>
            <person name="Ye C."/>
            <person name="Mutti N.S."/>
            <person name="Fang X."/>
            <person name="Qin N."/>
            <person name="Donahue G."/>
            <person name="Yang P."/>
            <person name="Li Q."/>
            <person name="Li C."/>
            <person name="Zhang P."/>
            <person name="Huang Z."/>
            <person name="Berger S.L."/>
            <person name="Reinberg D."/>
            <person name="Wang J."/>
            <person name="Liebig J."/>
        </authorList>
    </citation>
    <scope>NUCLEOTIDE SEQUENCE [LARGE SCALE GENOMIC DNA]</scope>
    <source>
        <strain evidence="1 2">R22 G/1</strain>
    </source>
</reference>
<gene>
    <name evidence="1" type="ORF">EAI_03178</name>
</gene>
<name>E2BKS1_HARSA</name>